<comment type="caution">
    <text evidence="3">The sequence shown here is derived from an EMBL/GenBank/DDBJ whole genome shotgun (WGS) entry which is preliminary data.</text>
</comment>
<evidence type="ECO:0000313" key="3">
    <source>
        <dbReference type="EMBL" id="KAG9266024.1"/>
    </source>
</evidence>
<accession>A0A8T2L4P2</accession>
<gene>
    <name evidence="3" type="ORF">AMEX_G20521</name>
</gene>
<keyword evidence="2" id="KW-1133">Transmembrane helix</keyword>
<evidence type="ECO:0000313" key="4">
    <source>
        <dbReference type="Proteomes" id="UP000752171"/>
    </source>
</evidence>
<dbReference type="AlphaFoldDB" id="A0A8T2L4P2"/>
<dbReference type="EMBL" id="JAICCE010000017">
    <property type="protein sequence ID" value="KAG9266024.1"/>
    <property type="molecule type" value="Genomic_DNA"/>
</dbReference>
<keyword evidence="2" id="KW-0812">Transmembrane</keyword>
<sequence>MPAFIGYVAMFYIVKNVEKSATTSGGPDSQPEGGGSSDINAGVTNVPPPSSGTPLGKVETMKGSKCCITSKTVCQCFQYLIPSIVWIVLFLSDGRYVACYQTISAEHAESSQQALWEWCDLNQTLTAEQNIAEKSYYTSKLSGFGLLFLFSLLALVYQCFYVHGERCPTATHRWTRLTGRVV</sequence>
<keyword evidence="2" id="KW-0472">Membrane</keyword>
<organism evidence="3 4">
    <name type="scientific">Astyanax mexicanus</name>
    <name type="common">Blind cave fish</name>
    <name type="synonym">Astyanax fasciatus mexicanus</name>
    <dbReference type="NCBI Taxonomy" id="7994"/>
    <lineage>
        <taxon>Eukaryota</taxon>
        <taxon>Metazoa</taxon>
        <taxon>Chordata</taxon>
        <taxon>Craniata</taxon>
        <taxon>Vertebrata</taxon>
        <taxon>Euteleostomi</taxon>
        <taxon>Actinopterygii</taxon>
        <taxon>Neopterygii</taxon>
        <taxon>Teleostei</taxon>
        <taxon>Ostariophysi</taxon>
        <taxon>Characiformes</taxon>
        <taxon>Characoidei</taxon>
        <taxon>Acestrorhamphidae</taxon>
        <taxon>Acestrorhamphinae</taxon>
        <taxon>Astyanax</taxon>
    </lineage>
</organism>
<proteinExistence type="predicted"/>
<name>A0A8T2L4P2_ASTMX</name>
<protein>
    <submittedName>
        <fullName evidence="3">Uncharacterized protein</fullName>
    </submittedName>
</protein>
<reference evidence="3 4" key="1">
    <citation type="submission" date="2021-07" db="EMBL/GenBank/DDBJ databases">
        <authorList>
            <person name="Imarazene B."/>
            <person name="Zahm M."/>
            <person name="Klopp C."/>
            <person name="Cabau C."/>
            <person name="Beille S."/>
            <person name="Jouanno E."/>
            <person name="Castinel A."/>
            <person name="Lluch J."/>
            <person name="Gil L."/>
            <person name="Kuchtly C."/>
            <person name="Lopez Roques C."/>
            <person name="Donnadieu C."/>
            <person name="Parrinello H."/>
            <person name="Journot L."/>
            <person name="Du K."/>
            <person name="Schartl M."/>
            <person name="Retaux S."/>
            <person name="Guiguen Y."/>
        </authorList>
    </citation>
    <scope>NUCLEOTIDE SEQUENCE [LARGE SCALE GENOMIC DNA]</scope>
    <source>
        <strain evidence="3">Pach_M1</strain>
        <tissue evidence="3">Testis</tissue>
    </source>
</reference>
<evidence type="ECO:0000256" key="2">
    <source>
        <dbReference type="SAM" id="Phobius"/>
    </source>
</evidence>
<evidence type="ECO:0000256" key="1">
    <source>
        <dbReference type="SAM" id="MobiDB-lite"/>
    </source>
</evidence>
<dbReference type="Proteomes" id="UP000752171">
    <property type="component" value="Unassembled WGS sequence"/>
</dbReference>
<feature type="transmembrane region" description="Helical" evidence="2">
    <location>
        <begin position="144"/>
        <end position="163"/>
    </location>
</feature>
<feature type="region of interest" description="Disordered" evidence="1">
    <location>
        <begin position="22"/>
        <end position="54"/>
    </location>
</feature>